<dbReference type="Proteomes" id="UP001499878">
    <property type="component" value="Unassembled WGS sequence"/>
</dbReference>
<feature type="region of interest" description="Disordered" evidence="1">
    <location>
        <begin position="1"/>
        <end position="59"/>
    </location>
</feature>
<evidence type="ECO:0000313" key="3">
    <source>
        <dbReference type="Proteomes" id="UP001499878"/>
    </source>
</evidence>
<keyword evidence="3" id="KW-1185">Reference proteome</keyword>
<name>A0ABP9T400_9ACTN</name>
<comment type="caution">
    <text evidence="2">The sequence shown here is derived from an EMBL/GenBank/DDBJ whole genome shotgun (WGS) entry which is preliminary data.</text>
</comment>
<sequence length="77" mass="8812">MEGNKGERPPSEPTRETEPTEEKEPEATRETELAKERKPEPTRETESAKEGKGPSWAAGSFVINLWRALRDWWTDGE</sequence>
<organism evidence="2 3">
    <name type="scientific">Streptomyces thinghirensis</name>
    <dbReference type="NCBI Taxonomy" id="551547"/>
    <lineage>
        <taxon>Bacteria</taxon>
        <taxon>Bacillati</taxon>
        <taxon>Actinomycetota</taxon>
        <taxon>Actinomycetes</taxon>
        <taxon>Kitasatosporales</taxon>
        <taxon>Streptomycetaceae</taxon>
        <taxon>Streptomyces</taxon>
    </lineage>
</organism>
<dbReference type="EMBL" id="BAABJR010000008">
    <property type="protein sequence ID" value="GAA5209644.1"/>
    <property type="molecule type" value="Genomic_DNA"/>
</dbReference>
<evidence type="ECO:0000313" key="2">
    <source>
        <dbReference type="EMBL" id="GAA5209644.1"/>
    </source>
</evidence>
<evidence type="ECO:0000256" key="1">
    <source>
        <dbReference type="SAM" id="MobiDB-lite"/>
    </source>
</evidence>
<proteinExistence type="predicted"/>
<reference evidence="3" key="1">
    <citation type="journal article" date="2019" name="Int. J. Syst. Evol. Microbiol.">
        <title>The Global Catalogue of Microorganisms (GCM) 10K type strain sequencing project: providing services to taxonomists for standard genome sequencing and annotation.</title>
        <authorList>
            <consortium name="The Broad Institute Genomics Platform"/>
            <consortium name="The Broad Institute Genome Sequencing Center for Infectious Disease"/>
            <person name="Wu L."/>
            <person name="Ma J."/>
        </authorList>
    </citation>
    <scope>NUCLEOTIDE SEQUENCE [LARGE SCALE GENOMIC DNA]</scope>
    <source>
        <strain evidence="3">JCM 18306</strain>
    </source>
</reference>
<feature type="compositionally biased region" description="Basic and acidic residues" evidence="1">
    <location>
        <begin position="1"/>
        <end position="52"/>
    </location>
</feature>
<protein>
    <submittedName>
        <fullName evidence="2">Uncharacterized protein</fullName>
    </submittedName>
</protein>
<gene>
    <name evidence="2" type="ORF">GCM10023323_34050</name>
</gene>
<accession>A0ABP9T400</accession>